<evidence type="ECO:0000313" key="3">
    <source>
        <dbReference type="Proteomes" id="UP000824890"/>
    </source>
</evidence>
<feature type="region of interest" description="Disordered" evidence="1">
    <location>
        <begin position="327"/>
        <end position="348"/>
    </location>
</feature>
<feature type="region of interest" description="Disordered" evidence="1">
    <location>
        <begin position="1"/>
        <end position="37"/>
    </location>
</feature>
<feature type="compositionally biased region" description="Polar residues" evidence="1">
    <location>
        <begin position="24"/>
        <end position="37"/>
    </location>
</feature>
<reference evidence="2 3" key="1">
    <citation type="submission" date="2021-05" db="EMBL/GenBank/DDBJ databases">
        <title>Genome Assembly of Synthetic Allotetraploid Brassica napus Reveals Homoeologous Exchanges between Subgenomes.</title>
        <authorList>
            <person name="Davis J.T."/>
        </authorList>
    </citation>
    <scope>NUCLEOTIDE SEQUENCE [LARGE SCALE GENOMIC DNA]</scope>
    <source>
        <strain evidence="3">cv. Da-Ae</strain>
        <tissue evidence="2">Seedling</tissue>
    </source>
</reference>
<feature type="region of interest" description="Disordered" evidence="1">
    <location>
        <begin position="263"/>
        <end position="282"/>
    </location>
</feature>
<evidence type="ECO:0000313" key="2">
    <source>
        <dbReference type="EMBL" id="KAH0903712.1"/>
    </source>
</evidence>
<organism evidence="2 3">
    <name type="scientific">Brassica napus</name>
    <name type="common">Rape</name>
    <dbReference type="NCBI Taxonomy" id="3708"/>
    <lineage>
        <taxon>Eukaryota</taxon>
        <taxon>Viridiplantae</taxon>
        <taxon>Streptophyta</taxon>
        <taxon>Embryophyta</taxon>
        <taxon>Tracheophyta</taxon>
        <taxon>Spermatophyta</taxon>
        <taxon>Magnoliopsida</taxon>
        <taxon>eudicotyledons</taxon>
        <taxon>Gunneridae</taxon>
        <taxon>Pentapetalae</taxon>
        <taxon>rosids</taxon>
        <taxon>malvids</taxon>
        <taxon>Brassicales</taxon>
        <taxon>Brassicaceae</taxon>
        <taxon>Brassiceae</taxon>
        <taxon>Brassica</taxon>
    </lineage>
</organism>
<feature type="compositionally biased region" description="Basic and acidic residues" evidence="1">
    <location>
        <begin position="330"/>
        <end position="347"/>
    </location>
</feature>
<dbReference type="EMBL" id="JAGKQM010000011">
    <property type="protein sequence ID" value="KAH0903712.1"/>
    <property type="molecule type" value="Genomic_DNA"/>
</dbReference>
<dbReference type="Proteomes" id="UP000824890">
    <property type="component" value="Unassembled WGS sequence"/>
</dbReference>
<sequence length="645" mass="71101">MHPPDLKMLETNSGVRGSGESFRGKSQASSSNTTEGNSRSHVVVMAGRWIMYDNGGWDFKIYNERMGRAVDFSQSKGVNGLKDSILASYGLLGRDLEVEMCYWLIDGESEMVGKGAAPVEIATDTDYKIFKALHRTDKSCNVFVTFREIVGEKLIFLRSERDILSQMDASLGMDDDEFLIRQVEAVEASFGLNSQTAEGVQGSKDKDSGAAVDGVNPASGNMLQQEKQKSCALGKVVENGSKKRAHVKAAEDAICGSVVTKVRGQGSGRGQESRATGGSSSGKQCCNMKHYEDNTNNLRDFVCTSRIVDFSYTKDSDICGSVDVVNVTPPKDRNQQNHDDDSVDRRFTKSSSETVRCALTFATGNTDVGNVVLVTTPQRNEKRSHVIEDDDEYFDPTLTDATQVHGGGVTKTGTLSCPHNDETPSGESDHIVLVTPQKQYNKHNLVIEADDEFVSPPFTQTTEFEGGEACIPRKHFSSTSVTVSCTQADETDTGASVDLGQANPPEKHNTHSRVIEDEDLFVDPPVRISSQVQGGEAFMKGIQVSEMYGYNDVVHVFNDMEGNGFQPQEIDFSKEDSDIFVGRQFKDKAQFKLTMLIYALAEVCRFKFRHCKRYVMAKCVDKQCTWRVCAKQVGQPTRYGRGVRP</sequence>
<name>A0ABQ8BGZ3_BRANA</name>
<accession>A0ABQ8BGZ3</accession>
<gene>
    <name evidence="2" type="ORF">HID58_043215</name>
</gene>
<evidence type="ECO:0008006" key="4">
    <source>
        <dbReference type="Google" id="ProtNLM"/>
    </source>
</evidence>
<proteinExistence type="predicted"/>
<comment type="caution">
    <text evidence="2">The sequence shown here is derived from an EMBL/GenBank/DDBJ whole genome shotgun (WGS) entry which is preliminary data.</text>
</comment>
<feature type="region of interest" description="Disordered" evidence="1">
    <location>
        <begin position="196"/>
        <end position="218"/>
    </location>
</feature>
<keyword evidence="3" id="KW-1185">Reference proteome</keyword>
<evidence type="ECO:0000256" key="1">
    <source>
        <dbReference type="SAM" id="MobiDB-lite"/>
    </source>
</evidence>
<protein>
    <recommendedName>
        <fullName evidence="4">Transposase MuDR plant domain-containing protein</fullName>
    </recommendedName>
</protein>